<dbReference type="PRINTS" id="PR00811">
    <property type="entry name" value="BCTERIALGSPD"/>
</dbReference>
<accession>A0A8J7PIZ1</accession>
<comment type="similarity">
    <text evidence="1">Belongs to the bacterial secretin family.</text>
</comment>
<dbReference type="InterPro" id="IPR001775">
    <property type="entry name" value="GspD/PilQ"/>
</dbReference>
<evidence type="ECO:0000256" key="1">
    <source>
        <dbReference type="RuleBase" id="RU004003"/>
    </source>
</evidence>
<sequence length="553" mass="62938">MRHYFATLVVFLGLPACKMSEYYSPYDKVTKLHPSEYESKLIEESSVQKSTYIPIVSKKTNENIPPALKKKVTLSITETIKLKDIFMQIAHQAKVDIALDPLIKGGINFQVYNKEVIEVIREICAIAHLRYKICNNILRIELDYPYLKNYNVQFLSLSRANQNRISIATDVFTAVDSRKAELDNGSNTLLETETKTDFWEEVENTLATILMPENKQEDQVEPSYAIHKQAGLISIFTTEAQHLQVEKYLQLLSENTVSQVLIEAKVVEVLLKDEFRSGINWNILKEKFVLQAPLGRLGTPGIFKPETSIQKEVWTVGARGPELTSLLHFMKKFGTVRTLSSPRLTVMNNQSAILKVATNHVFFRIDYNRDYGYDSRREHEYVSSEVQTIPIGLVMVVHPAINLENNSITMALRPTISRIVNEKQDPAVAIVSQQQQQSLVPEVQVRELDSVVHMKSGEIAVMGGLMEERSDNEQTSLPGITETVEDLKIPFFDFLFKSKNDQRVVSELIIFLRATIIHNGKEEEILTSTVMPADQTVYETFAKDPRAFSFKKS</sequence>
<dbReference type="GO" id="GO:0009306">
    <property type="term" value="P:protein secretion"/>
    <property type="evidence" value="ECO:0007669"/>
    <property type="project" value="InterPro"/>
</dbReference>
<proteinExistence type="inferred from homology"/>
<organism evidence="3 4">
    <name type="scientific">Candidatus Paracaedimonas acanthamoebae</name>
    <dbReference type="NCBI Taxonomy" id="244581"/>
    <lineage>
        <taxon>Bacteria</taxon>
        <taxon>Pseudomonadati</taxon>
        <taxon>Pseudomonadota</taxon>
        <taxon>Alphaproteobacteria</taxon>
        <taxon>Holosporales</taxon>
        <taxon>Caedimonadaceae</taxon>
        <taxon>Candidatus Paracaedimonas</taxon>
    </lineage>
</organism>
<feature type="domain" description="Type II/III secretion system secretin-like" evidence="2">
    <location>
        <begin position="330"/>
        <end position="517"/>
    </location>
</feature>
<dbReference type="InterPro" id="IPR004846">
    <property type="entry name" value="T2SS/T3SS_dom"/>
</dbReference>
<protein>
    <submittedName>
        <fullName evidence="3">Secretin N-terminal domain-containing protein</fullName>
    </submittedName>
</protein>
<evidence type="ECO:0000259" key="2">
    <source>
        <dbReference type="Pfam" id="PF00263"/>
    </source>
</evidence>
<comment type="caution">
    <text evidence="3">The sequence shown here is derived from an EMBL/GenBank/DDBJ whole genome shotgun (WGS) entry which is preliminary data.</text>
</comment>
<dbReference type="EMBL" id="JAFKGL010000016">
    <property type="protein sequence ID" value="MBN9413045.1"/>
    <property type="molecule type" value="Genomic_DNA"/>
</dbReference>
<name>A0A8J7PIZ1_9PROT</name>
<evidence type="ECO:0000313" key="4">
    <source>
        <dbReference type="Proteomes" id="UP000664414"/>
    </source>
</evidence>
<dbReference type="InterPro" id="IPR050810">
    <property type="entry name" value="Bact_Secretion_Sys_Channel"/>
</dbReference>
<dbReference type="PANTHER" id="PTHR30332">
    <property type="entry name" value="PROBABLE GENERAL SECRETION PATHWAY PROTEIN D"/>
    <property type="match status" value="1"/>
</dbReference>
<dbReference type="PANTHER" id="PTHR30332:SF17">
    <property type="entry name" value="TYPE IV PILIATION SYSTEM PROTEIN DR_0774-RELATED"/>
    <property type="match status" value="1"/>
</dbReference>
<dbReference type="Pfam" id="PF00263">
    <property type="entry name" value="Secretin"/>
    <property type="match status" value="1"/>
</dbReference>
<gene>
    <name evidence="3" type="ORF">J0H12_03890</name>
</gene>
<dbReference type="AlphaFoldDB" id="A0A8J7PIZ1"/>
<reference evidence="3" key="1">
    <citation type="submission" date="2021-02" db="EMBL/GenBank/DDBJ databases">
        <title>Thiocyanate and organic carbon inputs drive convergent selection for specific autotrophic Afipia and Thiobacillus strains within complex microbiomes.</title>
        <authorList>
            <person name="Huddy R.J."/>
            <person name="Sachdeva R."/>
            <person name="Kadzinga F."/>
            <person name="Kantor R.S."/>
            <person name="Harrison S.T.L."/>
            <person name="Banfield J.F."/>
        </authorList>
    </citation>
    <scope>NUCLEOTIDE SEQUENCE</scope>
    <source>
        <strain evidence="3">SCN18_10_11_15_R4_P_38_20</strain>
    </source>
</reference>
<dbReference type="GO" id="GO:0015627">
    <property type="term" value="C:type II protein secretion system complex"/>
    <property type="evidence" value="ECO:0007669"/>
    <property type="project" value="TreeGrafter"/>
</dbReference>
<dbReference type="Proteomes" id="UP000664414">
    <property type="component" value="Unassembled WGS sequence"/>
</dbReference>
<evidence type="ECO:0000313" key="3">
    <source>
        <dbReference type="EMBL" id="MBN9413045.1"/>
    </source>
</evidence>